<dbReference type="GO" id="GO:0071978">
    <property type="term" value="P:bacterial-type flagellum-dependent swarming motility"/>
    <property type="evidence" value="ECO:0007669"/>
    <property type="project" value="TreeGrafter"/>
</dbReference>
<keyword evidence="8" id="KW-0969">Cilium</keyword>
<comment type="similarity">
    <text evidence="2 4">Belongs to the flagella basal body rod proteins family.</text>
</comment>
<dbReference type="NCBIfam" id="TIGR03506">
    <property type="entry name" value="FlgEFG_subfam"/>
    <property type="match status" value="1"/>
</dbReference>
<dbReference type="AlphaFoldDB" id="A0A7C2ZIN7"/>
<dbReference type="Pfam" id="PF00460">
    <property type="entry name" value="Flg_bb_rod"/>
    <property type="match status" value="1"/>
</dbReference>
<feature type="domain" description="Flagellar hook protein FlgE/F/G-like D1" evidence="7">
    <location>
        <begin position="94"/>
        <end position="143"/>
    </location>
</feature>
<dbReference type="PROSITE" id="PS00588">
    <property type="entry name" value="FLAGELLA_BB_ROD"/>
    <property type="match status" value="1"/>
</dbReference>
<dbReference type="GO" id="GO:0009425">
    <property type="term" value="C:bacterial-type flagellum basal body"/>
    <property type="evidence" value="ECO:0007669"/>
    <property type="project" value="UniProtKB-SubCell"/>
</dbReference>
<protein>
    <submittedName>
        <fullName evidence="8">Flagellar hook-basal body protein</fullName>
    </submittedName>
</protein>
<keyword evidence="3 4" id="KW-0975">Bacterial flagellum</keyword>
<dbReference type="SUPFAM" id="SSF117143">
    <property type="entry name" value="Flagellar hook protein flgE"/>
    <property type="match status" value="1"/>
</dbReference>
<reference evidence="8" key="1">
    <citation type="journal article" date="2020" name="mSystems">
        <title>Genome- and Community-Level Interaction Insights into Carbon Utilization and Element Cycling Functions of Hydrothermarchaeota in Hydrothermal Sediment.</title>
        <authorList>
            <person name="Zhou Z."/>
            <person name="Liu Y."/>
            <person name="Xu W."/>
            <person name="Pan J."/>
            <person name="Luo Z.H."/>
            <person name="Li M."/>
        </authorList>
    </citation>
    <scope>NUCLEOTIDE SEQUENCE [LARGE SCALE GENOMIC DNA]</scope>
    <source>
        <strain evidence="8">SpSt-132</strain>
    </source>
</reference>
<name>A0A7C2ZIN7_9AQUI</name>
<dbReference type="EMBL" id="DSFP01000035">
    <property type="protein sequence ID" value="HEW45892.1"/>
    <property type="molecule type" value="Genomic_DNA"/>
</dbReference>
<dbReference type="Pfam" id="PF06429">
    <property type="entry name" value="Flg_bbr_C"/>
    <property type="match status" value="1"/>
</dbReference>
<dbReference type="InterPro" id="IPR037925">
    <property type="entry name" value="FlgE/F/G-like"/>
</dbReference>
<evidence type="ECO:0000256" key="4">
    <source>
        <dbReference type="RuleBase" id="RU362116"/>
    </source>
</evidence>
<dbReference type="InterPro" id="IPR010930">
    <property type="entry name" value="Flg_bb/hook_C_dom"/>
</dbReference>
<keyword evidence="8" id="KW-0282">Flagellum</keyword>
<feature type="domain" description="Flagellar basal-body/hook protein C-terminal" evidence="6">
    <location>
        <begin position="195"/>
        <end position="238"/>
    </location>
</feature>
<comment type="caution">
    <text evidence="8">The sequence shown here is derived from an EMBL/GenBank/DDBJ whole genome shotgun (WGS) entry which is preliminary data.</text>
</comment>
<sequence length="240" mass="27501">MAIEYQPLYILSSGMLLQQRKLETITNNLANVDTPSFKRDFMLASLWETPMGQRVADTDPQNPNNNFLYPIIERVFTDLSQGSIRQTSNPLDLAIEGEGFFAVRRGQEILYTRKGNLRLDNDGFLVNELGYRVLDQNLNEIRLEGQPTFGKDGSVFVNNVQVATLGIFRLENPQKIGRDLFLGQPQPAQNFRVLQGYLEMSNVNPILEMAHLIQTHRAHETYSNLIRSLDSLYERFNQSF</sequence>
<keyword evidence="8" id="KW-0966">Cell projection</keyword>
<dbReference type="InterPro" id="IPR019776">
    <property type="entry name" value="Flagellar_basal_body_rod_CS"/>
</dbReference>
<evidence type="ECO:0000256" key="3">
    <source>
        <dbReference type="ARBA" id="ARBA00023143"/>
    </source>
</evidence>
<evidence type="ECO:0000256" key="2">
    <source>
        <dbReference type="ARBA" id="ARBA00009677"/>
    </source>
</evidence>
<dbReference type="InterPro" id="IPR001444">
    <property type="entry name" value="Flag_bb_rod_N"/>
</dbReference>
<dbReference type="PANTHER" id="PTHR30435">
    <property type="entry name" value="FLAGELLAR PROTEIN"/>
    <property type="match status" value="1"/>
</dbReference>
<accession>A0A7C2ZIN7</accession>
<feature type="domain" description="Flagellar basal body rod protein N-terminal" evidence="5">
    <location>
        <begin position="8"/>
        <end position="38"/>
    </location>
</feature>
<comment type="subcellular location">
    <subcellularLocation>
        <location evidence="1 4">Bacterial flagellum basal body</location>
    </subcellularLocation>
</comment>
<evidence type="ECO:0000259" key="7">
    <source>
        <dbReference type="Pfam" id="PF22692"/>
    </source>
</evidence>
<evidence type="ECO:0000259" key="6">
    <source>
        <dbReference type="Pfam" id="PF06429"/>
    </source>
</evidence>
<dbReference type="Pfam" id="PF22692">
    <property type="entry name" value="LlgE_F_G_D1"/>
    <property type="match status" value="1"/>
</dbReference>
<dbReference type="PANTHER" id="PTHR30435:SF19">
    <property type="entry name" value="FLAGELLAR BASAL-BODY ROD PROTEIN FLGG"/>
    <property type="match status" value="1"/>
</dbReference>
<proteinExistence type="inferred from homology"/>
<evidence type="ECO:0000313" key="8">
    <source>
        <dbReference type="EMBL" id="HEW45892.1"/>
    </source>
</evidence>
<evidence type="ECO:0000259" key="5">
    <source>
        <dbReference type="Pfam" id="PF00460"/>
    </source>
</evidence>
<dbReference type="InterPro" id="IPR020013">
    <property type="entry name" value="Flagellar_FlgE/F/G"/>
</dbReference>
<dbReference type="InterPro" id="IPR053967">
    <property type="entry name" value="LlgE_F_G-like_D1"/>
</dbReference>
<organism evidence="8">
    <name type="scientific">Hydrogenobacter sp</name>
    <dbReference type="NCBI Taxonomy" id="2152829"/>
    <lineage>
        <taxon>Bacteria</taxon>
        <taxon>Pseudomonadati</taxon>
        <taxon>Aquificota</taxon>
        <taxon>Aquificia</taxon>
        <taxon>Aquificales</taxon>
        <taxon>Aquificaceae</taxon>
        <taxon>Hydrogenobacter</taxon>
    </lineage>
</organism>
<evidence type="ECO:0000256" key="1">
    <source>
        <dbReference type="ARBA" id="ARBA00004117"/>
    </source>
</evidence>
<gene>
    <name evidence="8" type="ORF">ENO47_04375</name>
</gene>